<keyword evidence="2" id="KW-1185">Reference proteome</keyword>
<dbReference type="AlphaFoldDB" id="A0A9P4NNE8"/>
<sequence length="99" mass="11234">MSPCSKLDCITVVHTSIHIFSVSACKLRDRSKRSRPPTSATFSQDRIMGGRTYNIQTFFNDGNGRRFTGSYRPSISRAMKLPCALITGHLGRFDRRFFV</sequence>
<dbReference type="PROSITE" id="PS51257">
    <property type="entry name" value="PROKAR_LIPOPROTEIN"/>
    <property type="match status" value="1"/>
</dbReference>
<proteinExistence type="predicted"/>
<protein>
    <submittedName>
        <fullName evidence="1">Uncharacterized protein</fullName>
    </submittedName>
</protein>
<comment type="caution">
    <text evidence="1">The sequence shown here is derived from an EMBL/GenBank/DDBJ whole genome shotgun (WGS) entry which is preliminary data.</text>
</comment>
<gene>
    <name evidence="1" type="ORF">EJ08DRAFT_680694</name>
</gene>
<dbReference type="EMBL" id="MU007056">
    <property type="protein sequence ID" value="KAF2428054.1"/>
    <property type="molecule type" value="Genomic_DNA"/>
</dbReference>
<reference evidence="1" key="1">
    <citation type="journal article" date="2020" name="Stud. Mycol.">
        <title>101 Dothideomycetes genomes: a test case for predicting lifestyles and emergence of pathogens.</title>
        <authorList>
            <person name="Haridas S."/>
            <person name="Albert R."/>
            <person name="Binder M."/>
            <person name="Bloem J."/>
            <person name="Labutti K."/>
            <person name="Salamov A."/>
            <person name="Andreopoulos B."/>
            <person name="Baker S."/>
            <person name="Barry K."/>
            <person name="Bills G."/>
            <person name="Bluhm B."/>
            <person name="Cannon C."/>
            <person name="Castanera R."/>
            <person name="Culley D."/>
            <person name="Daum C."/>
            <person name="Ezra D."/>
            <person name="Gonzalez J."/>
            <person name="Henrissat B."/>
            <person name="Kuo A."/>
            <person name="Liang C."/>
            <person name="Lipzen A."/>
            <person name="Lutzoni F."/>
            <person name="Magnuson J."/>
            <person name="Mondo S."/>
            <person name="Nolan M."/>
            <person name="Ohm R."/>
            <person name="Pangilinan J."/>
            <person name="Park H.-J."/>
            <person name="Ramirez L."/>
            <person name="Alfaro M."/>
            <person name="Sun H."/>
            <person name="Tritt A."/>
            <person name="Yoshinaga Y."/>
            <person name="Zwiers L.-H."/>
            <person name="Turgeon B."/>
            <person name="Goodwin S."/>
            <person name="Spatafora J."/>
            <person name="Crous P."/>
            <person name="Grigoriev I."/>
        </authorList>
    </citation>
    <scope>NUCLEOTIDE SEQUENCE</scope>
    <source>
        <strain evidence="1">CBS 130266</strain>
    </source>
</reference>
<accession>A0A9P4NNE8</accession>
<name>A0A9P4NNE8_9PEZI</name>
<evidence type="ECO:0000313" key="2">
    <source>
        <dbReference type="Proteomes" id="UP000800235"/>
    </source>
</evidence>
<dbReference type="Proteomes" id="UP000800235">
    <property type="component" value="Unassembled WGS sequence"/>
</dbReference>
<organism evidence="1 2">
    <name type="scientific">Tothia fuscella</name>
    <dbReference type="NCBI Taxonomy" id="1048955"/>
    <lineage>
        <taxon>Eukaryota</taxon>
        <taxon>Fungi</taxon>
        <taxon>Dikarya</taxon>
        <taxon>Ascomycota</taxon>
        <taxon>Pezizomycotina</taxon>
        <taxon>Dothideomycetes</taxon>
        <taxon>Pleosporomycetidae</taxon>
        <taxon>Venturiales</taxon>
        <taxon>Cylindrosympodiaceae</taxon>
        <taxon>Tothia</taxon>
    </lineage>
</organism>
<evidence type="ECO:0000313" key="1">
    <source>
        <dbReference type="EMBL" id="KAF2428054.1"/>
    </source>
</evidence>